<reference evidence="1" key="1">
    <citation type="submission" date="2014-11" db="EMBL/GenBank/DDBJ databases">
        <authorList>
            <person name="Amaro Gonzalez C."/>
        </authorList>
    </citation>
    <scope>NUCLEOTIDE SEQUENCE</scope>
</reference>
<dbReference type="EMBL" id="GBXM01095839">
    <property type="protein sequence ID" value="JAH12738.1"/>
    <property type="molecule type" value="Transcribed_RNA"/>
</dbReference>
<sequence length="21" mass="2407">MYVLPRSTLPFYASGTKICRC</sequence>
<dbReference type="AlphaFoldDB" id="A0A0E9Q9H4"/>
<name>A0A0E9Q9H4_ANGAN</name>
<accession>A0A0E9Q9H4</accession>
<protein>
    <submittedName>
        <fullName evidence="1">Uncharacterized protein</fullName>
    </submittedName>
</protein>
<proteinExistence type="predicted"/>
<evidence type="ECO:0000313" key="1">
    <source>
        <dbReference type="EMBL" id="JAH12738.1"/>
    </source>
</evidence>
<reference evidence="1" key="2">
    <citation type="journal article" date="2015" name="Fish Shellfish Immunol.">
        <title>Early steps in the European eel (Anguilla anguilla)-Vibrio vulnificus interaction in the gills: Role of the RtxA13 toxin.</title>
        <authorList>
            <person name="Callol A."/>
            <person name="Pajuelo D."/>
            <person name="Ebbesson L."/>
            <person name="Teles M."/>
            <person name="MacKenzie S."/>
            <person name="Amaro C."/>
        </authorList>
    </citation>
    <scope>NUCLEOTIDE SEQUENCE</scope>
</reference>
<organism evidence="1">
    <name type="scientific">Anguilla anguilla</name>
    <name type="common">European freshwater eel</name>
    <name type="synonym">Muraena anguilla</name>
    <dbReference type="NCBI Taxonomy" id="7936"/>
    <lineage>
        <taxon>Eukaryota</taxon>
        <taxon>Metazoa</taxon>
        <taxon>Chordata</taxon>
        <taxon>Craniata</taxon>
        <taxon>Vertebrata</taxon>
        <taxon>Euteleostomi</taxon>
        <taxon>Actinopterygii</taxon>
        <taxon>Neopterygii</taxon>
        <taxon>Teleostei</taxon>
        <taxon>Anguilliformes</taxon>
        <taxon>Anguillidae</taxon>
        <taxon>Anguilla</taxon>
    </lineage>
</organism>